<dbReference type="Pfam" id="PF13561">
    <property type="entry name" value="adh_short_C2"/>
    <property type="match status" value="1"/>
</dbReference>
<dbReference type="PANTHER" id="PTHR43639">
    <property type="entry name" value="OXIDOREDUCTASE, SHORT-CHAIN DEHYDROGENASE/REDUCTASE FAMILY (AFU_ORTHOLOGUE AFUA_5G02870)"/>
    <property type="match status" value="1"/>
</dbReference>
<evidence type="ECO:0000313" key="4">
    <source>
        <dbReference type="Proteomes" id="UP000092598"/>
    </source>
</evidence>
<name>A0A1B1MJ74_STRLN</name>
<dbReference type="AlphaFoldDB" id="A0A1B1MJ74"/>
<dbReference type="InterPro" id="IPR020904">
    <property type="entry name" value="Sc_DH/Rdtase_CS"/>
</dbReference>
<proteinExistence type="inferred from homology"/>
<reference evidence="3 4" key="1">
    <citation type="submission" date="2016-07" db="EMBL/GenBank/DDBJ databases">
        <title>Enhancement of antibiotic productionsby engineered nitrateutilization in actinobacteria.</title>
        <authorList>
            <person name="Meng S.C."/>
        </authorList>
    </citation>
    <scope>NUCLEOTIDE SEQUENCE [LARGE SCALE GENOMIC DNA]</scope>
    <source>
        <strain evidence="3 4">NRRL 2936</strain>
    </source>
</reference>
<dbReference type="PRINTS" id="PR00081">
    <property type="entry name" value="GDHRDH"/>
</dbReference>
<accession>A0A1B1MJ74</accession>
<evidence type="ECO:0000256" key="2">
    <source>
        <dbReference type="ARBA" id="ARBA00023002"/>
    </source>
</evidence>
<dbReference type="PATRIC" id="fig|1915.4.peg.7097"/>
<dbReference type="GO" id="GO:0016491">
    <property type="term" value="F:oxidoreductase activity"/>
    <property type="evidence" value="ECO:0007669"/>
    <property type="project" value="UniProtKB-KW"/>
</dbReference>
<evidence type="ECO:0000256" key="1">
    <source>
        <dbReference type="ARBA" id="ARBA00006484"/>
    </source>
</evidence>
<gene>
    <name evidence="3" type="ORF">SLINC_6425</name>
</gene>
<dbReference type="SUPFAM" id="SSF51735">
    <property type="entry name" value="NAD(P)-binding Rossmann-fold domains"/>
    <property type="match status" value="2"/>
</dbReference>
<dbReference type="OrthoDB" id="3987893at2"/>
<dbReference type="Gene3D" id="3.40.50.720">
    <property type="entry name" value="NAD(P)-binding Rossmann-like Domain"/>
    <property type="match status" value="2"/>
</dbReference>
<dbReference type="PANTHER" id="PTHR43639:SF1">
    <property type="entry name" value="SHORT-CHAIN DEHYDROGENASE_REDUCTASE FAMILY PROTEIN"/>
    <property type="match status" value="1"/>
</dbReference>
<dbReference type="Proteomes" id="UP000092598">
    <property type="component" value="Chromosome"/>
</dbReference>
<dbReference type="PROSITE" id="PS00061">
    <property type="entry name" value="ADH_SHORT"/>
    <property type="match status" value="1"/>
</dbReference>
<dbReference type="RefSeq" id="WP_067441493.1">
    <property type="nucleotide sequence ID" value="NZ_CP016438.1"/>
</dbReference>
<dbReference type="CDD" id="cd05233">
    <property type="entry name" value="SDR_c"/>
    <property type="match status" value="1"/>
</dbReference>
<protein>
    <submittedName>
        <fullName evidence="3">Putative ketoacyl reductase</fullName>
    </submittedName>
</protein>
<dbReference type="InterPro" id="IPR036291">
    <property type="entry name" value="NAD(P)-bd_dom_sf"/>
</dbReference>
<sequence length="501" mass="51843">MTDTTNGTPLLRTPSLAPVGPRVLLESEPDAVHTNAVRAAWERYGFQVETASTYAAAPAQPPDVYCVVSIGNETFGAGRRAPLRRGPVARVLAAMSRRGRGRAVLVTDGGPHVHGDAGPEGAADRAADHAWWQHLAKRCTARGVPANTVRVGYAPFLGHRLSPGAEEEVLRHLVTRRPTEPGELAAALRLLASQGLGNVAGETLPLDGGLDAAVVPMPSARAARTEPAAGALGGPDPFRLDGDVVLVTGASGGIGASVARECAARGAGVVLVARRRPELEKLAAELRERGGRCWVLPADLADPARAADLVGEAWERTGGIDALAYAAGAVTFDGSGDHARNRERLLALNTLSYASLCDALLTRWTVTGRKGSVAVVSSLAAVSAPVANLASYGVSKAATALFTHHFATSAARYGIRANSVLPGFVRTPMTDVTNPVFLDATNRLVPTGRMSEPDEVAALLCYLISPAASGLTGAALRVDGGGHCLAGLPPLSPRPRHGSTV</sequence>
<dbReference type="InterPro" id="IPR002347">
    <property type="entry name" value="SDR_fam"/>
</dbReference>
<dbReference type="FunFam" id="3.40.50.720:FF:000084">
    <property type="entry name" value="Short-chain dehydrogenase reductase"/>
    <property type="match status" value="1"/>
</dbReference>
<organism evidence="3 4">
    <name type="scientific">Streptomyces lincolnensis</name>
    <dbReference type="NCBI Taxonomy" id="1915"/>
    <lineage>
        <taxon>Bacteria</taxon>
        <taxon>Bacillati</taxon>
        <taxon>Actinomycetota</taxon>
        <taxon>Actinomycetes</taxon>
        <taxon>Kitasatosporales</taxon>
        <taxon>Streptomycetaceae</taxon>
        <taxon>Streptomyces</taxon>
    </lineage>
</organism>
<evidence type="ECO:0000313" key="3">
    <source>
        <dbReference type="EMBL" id="ANS68649.1"/>
    </source>
</evidence>
<keyword evidence="2" id="KW-0560">Oxidoreductase</keyword>
<keyword evidence="4" id="KW-1185">Reference proteome</keyword>
<dbReference type="STRING" id="1915.SLINC_6425"/>
<comment type="similarity">
    <text evidence="1">Belongs to the short-chain dehydrogenases/reductases (SDR) family.</text>
</comment>
<dbReference type="KEGG" id="sls:SLINC_6425"/>
<dbReference type="EMBL" id="CP016438">
    <property type="protein sequence ID" value="ANS68649.1"/>
    <property type="molecule type" value="Genomic_DNA"/>
</dbReference>